<dbReference type="PIRSF" id="PIRSF020680">
    <property type="entry name" value="PhnH"/>
    <property type="match status" value="1"/>
</dbReference>
<dbReference type="Proteomes" id="UP001269144">
    <property type="component" value="Unassembled WGS sequence"/>
</dbReference>
<organism evidence="1 2">
    <name type="scientific">Paracoccus aurantius</name>
    <dbReference type="NCBI Taxonomy" id="3073814"/>
    <lineage>
        <taxon>Bacteria</taxon>
        <taxon>Pseudomonadati</taxon>
        <taxon>Pseudomonadota</taxon>
        <taxon>Alphaproteobacteria</taxon>
        <taxon>Rhodobacterales</taxon>
        <taxon>Paracoccaceae</taxon>
        <taxon>Paracoccus</taxon>
    </lineage>
</organism>
<accession>A0ABU2HV62</accession>
<dbReference type="EMBL" id="JAVQLW010000002">
    <property type="protein sequence ID" value="MDS9468946.1"/>
    <property type="molecule type" value="Genomic_DNA"/>
</dbReference>
<dbReference type="InterPro" id="IPR008772">
    <property type="entry name" value="Phosphonate_metab_PhnH"/>
</dbReference>
<evidence type="ECO:0000313" key="1">
    <source>
        <dbReference type="EMBL" id="MDS9468946.1"/>
    </source>
</evidence>
<dbReference type="Pfam" id="PF05845">
    <property type="entry name" value="PhnH"/>
    <property type="match status" value="1"/>
</dbReference>
<keyword evidence="2" id="KW-1185">Reference proteome</keyword>
<keyword evidence="1" id="KW-0456">Lyase</keyword>
<evidence type="ECO:0000313" key="2">
    <source>
        <dbReference type="Proteomes" id="UP001269144"/>
    </source>
</evidence>
<dbReference type="Gene3D" id="3.40.50.11310">
    <property type="entry name" value="Bacterial phosphonate metabolism protein PhnH"/>
    <property type="match status" value="1"/>
</dbReference>
<dbReference type="InterPro" id="IPR038058">
    <property type="entry name" value="PhnH-like_sp"/>
</dbReference>
<comment type="caution">
    <text evidence="1">The sequence shown here is derived from an EMBL/GenBank/DDBJ whole genome shotgun (WGS) entry which is preliminary data.</text>
</comment>
<dbReference type="NCBIfam" id="TIGR03292">
    <property type="entry name" value="PhnH_redo"/>
    <property type="match status" value="1"/>
</dbReference>
<proteinExistence type="predicted"/>
<sequence>MSAAQLSGGFVDAPRDGAHAFRAVLNAMSRPGTIVELDAGHGPAPISPAAATVLLTLCDPTTPLHLAGSHDNPALRDWIAFHCAAPIVAVEQAVFALGTWQALQPLQGYSIGTPEYPDRSATLIVDGHDFDALPSRLTGPGIHDWAQLALPDARAFIANHTHFPLGWDAILTSGSRLAALPRSTEVR</sequence>
<reference evidence="2" key="1">
    <citation type="submission" date="2023-07" db="EMBL/GenBank/DDBJ databases">
        <title>Paracoccus sp. MBLB3053 whole genome sequence.</title>
        <authorList>
            <person name="Hwang C.Y."/>
            <person name="Cho E.-S."/>
            <person name="Seo M.-J."/>
        </authorList>
    </citation>
    <scope>NUCLEOTIDE SEQUENCE [LARGE SCALE GENOMIC DNA]</scope>
    <source>
        <strain evidence="2">MBLB3053</strain>
    </source>
</reference>
<name>A0ABU2HV62_9RHOB</name>
<dbReference type="RefSeq" id="WP_311161414.1">
    <property type="nucleotide sequence ID" value="NZ_JAVQLW010000002.1"/>
</dbReference>
<dbReference type="GO" id="GO:0016829">
    <property type="term" value="F:lyase activity"/>
    <property type="evidence" value="ECO:0007669"/>
    <property type="project" value="UniProtKB-KW"/>
</dbReference>
<gene>
    <name evidence="1" type="primary">phnH</name>
    <name evidence="1" type="ORF">RGQ15_15370</name>
</gene>
<dbReference type="SUPFAM" id="SSF159709">
    <property type="entry name" value="PhnH-like"/>
    <property type="match status" value="1"/>
</dbReference>
<protein>
    <submittedName>
        <fullName evidence="1">Phosphonate C-P lyase system protein PhnH</fullName>
    </submittedName>
</protein>